<protein>
    <recommendedName>
        <fullName evidence="1">DUF8040 domain-containing protein</fullName>
    </recommendedName>
</protein>
<feature type="non-terminal residue" evidence="2">
    <location>
        <position position="1"/>
    </location>
</feature>
<keyword evidence="3" id="KW-1185">Reference proteome</keyword>
<evidence type="ECO:0000313" key="2">
    <source>
        <dbReference type="EMBL" id="THU97038.1"/>
    </source>
</evidence>
<dbReference type="Proteomes" id="UP000297245">
    <property type="component" value="Unassembled WGS sequence"/>
</dbReference>
<dbReference type="EMBL" id="ML179163">
    <property type="protein sequence ID" value="THU97038.1"/>
    <property type="molecule type" value="Genomic_DNA"/>
</dbReference>
<accession>A0A4S8M5H3</accession>
<proteinExistence type="predicted"/>
<dbReference type="Pfam" id="PF26138">
    <property type="entry name" value="DUF8040"/>
    <property type="match status" value="1"/>
</dbReference>
<dbReference type="OrthoDB" id="2430314at2759"/>
<dbReference type="InterPro" id="IPR058353">
    <property type="entry name" value="DUF8040"/>
</dbReference>
<evidence type="ECO:0000313" key="3">
    <source>
        <dbReference type="Proteomes" id="UP000297245"/>
    </source>
</evidence>
<name>A0A4S8M5H3_DENBC</name>
<organism evidence="2 3">
    <name type="scientific">Dendrothele bispora (strain CBS 962.96)</name>
    <dbReference type="NCBI Taxonomy" id="1314807"/>
    <lineage>
        <taxon>Eukaryota</taxon>
        <taxon>Fungi</taxon>
        <taxon>Dikarya</taxon>
        <taxon>Basidiomycota</taxon>
        <taxon>Agaricomycotina</taxon>
        <taxon>Agaricomycetes</taxon>
        <taxon>Agaricomycetidae</taxon>
        <taxon>Agaricales</taxon>
        <taxon>Agaricales incertae sedis</taxon>
        <taxon>Dendrothele</taxon>
    </lineage>
</organism>
<gene>
    <name evidence="2" type="ORF">K435DRAFT_574768</name>
</gene>
<evidence type="ECO:0000259" key="1">
    <source>
        <dbReference type="Pfam" id="PF26138"/>
    </source>
</evidence>
<dbReference type="AlphaFoldDB" id="A0A4S8M5H3"/>
<feature type="non-terminal residue" evidence="2">
    <location>
        <position position="52"/>
    </location>
</feature>
<sequence length="52" mass="6275">NPESYHDSRLSGREWVQEMMEGHRDRMKDSLAFRPSIFRRLERELIEKGGLK</sequence>
<feature type="domain" description="DUF8040" evidence="1">
    <location>
        <begin position="8"/>
        <end position="52"/>
    </location>
</feature>
<reference evidence="2 3" key="1">
    <citation type="journal article" date="2019" name="Nat. Ecol. Evol.">
        <title>Megaphylogeny resolves global patterns of mushroom evolution.</title>
        <authorList>
            <person name="Varga T."/>
            <person name="Krizsan K."/>
            <person name="Foldi C."/>
            <person name="Dima B."/>
            <person name="Sanchez-Garcia M."/>
            <person name="Sanchez-Ramirez S."/>
            <person name="Szollosi G.J."/>
            <person name="Szarkandi J.G."/>
            <person name="Papp V."/>
            <person name="Albert L."/>
            <person name="Andreopoulos W."/>
            <person name="Angelini C."/>
            <person name="Antonin V."/>
            <person name="Barry K.W."/>
            <person name="Bougher N.L."/>
            <person name="Buchanan P."/>
            <person name="Buyck B."/>
            <person name="Bense V."/>
            <person name="Catcheside P."/>
            <person name="Chovatia M."/>
            <person name="Cooper J."/>
            <person name="Damon W."/>
            <person name="Desjardin D."/>
            <person name="Finy P."/>
            <person name="Geml J."/>
            <person name="Haridas S."/>
            <person name="Hughes K."/>
            <person name="Justo A."/>
            <person name="Karasinski D."/>
            <person name="Kautmanova I."/>
            <person name="Kiss B."/>
            <person name="Kocsube S."/>
            <person name="Kotiranta H."/>
            <person name="LaButti K.M."/>
            <person name="Lechner B.E."/>
            <person name="Liimatainen K."/>
            <person name="Lipzen A."/>
            <person name="Lukacs Z."/>
            <person name="Mihaltcheva S."/>
            <person name="Morgado L.N."/>
            <person name="Niskanen T."/>
            <person name="Noordeloos M.E."/>
            <person name="Ohm R.A."/>
            <person name="Ortiz-Santana B."/>
            <person name="Ovrebo C."/>
            <person name="Racz N."/>
            <person name="Riley R."/>
            <person name="Savchenko A."/>
            <person name="Shiryaev A."/>
            <person name="Soop K."/>
            <person name="Spirin V."/>
            <person name="Szebenyi C."/>
            <person name="Tomsovsky M."/>
            <person name="Tulloss R.E."/>
            <person name="Uehling J."/>
            <person name="Grigoriev I.V."/>
            <person name="Vagvolgyi C."/>
            <person name="Papp T."/>
            <person name="Martin F.M."/>
            <person name="Miettinen O."/>
            <person name="Hibbett D.S."/>
            <person name="Nagy L.G."/>
        </authorList>
    </citation>
    <scope>NUCLEOTIDE SEQUENCE [LARGE SCALE GENOMIC DNA]</scope>
    <source>
        <strain evidence="2 3">CBS 962.96</strain>
    </source>
</reference>